<evidence type="ECO:0000313" key="4">
    <source>
        <dbReference type="Proteomes" id="UP001634393"/>
    </source>
</evidence>
<protein>
    <recommendedName>
        <fullName evidence="2">X8 domain-containing protein</fullName>
    </recommendedName>
</protein>
<dbReference type="EMBL" id="JBJXBP010000003">
    <property type="protein sequence ID" value="KAL3839094.1"/>
    <property type="molecule type" value="Genomic_DNA"/>
</dbReference>
<dbReference type="SMART" id="SM00768">
    <property type="entry name" value="X8"/>
    <property type="match status" value="1"/>
</dbReference>
<evidence type="ECO:0000259" key="2">
    <source>
        <dbReference type="SMART" id="SM00768"/>
    </source>
</evidence>
<evidence type="ECO:0000256" key="1">
    <source>
        <dbReference type="ARBA" id="ARBA00022729"/>
    </source>
</evidence>
<organism evidence="3 4">
    <name type="scientific">Penstemon smallii</name>
    <dbReference type="NCBI Taxonomy" id="265156"/>
    <lineage>
        <taxon>Eukaryota</taxon>
        <taxon>Viridiplantae</taxon>
        <taxon>Streptophyta</taxon>
        <taxon>Embryophyta</taxon>
        <taxon>Tracheophyta</taxon>
        <taxon>Spermatophyta</taxon>
        <taxon>Magnoliopsida</taxon>
        <taxon>eudicotyledons</taxon>
        <taxon>Gunneridae</taxon>
        <taxon>Pentapetalae</taxon>
        <taxon>asterids</taxon>
        <taxon>lamiids</taxon>
        <taxon>Lamiales</taxon>
        <taxon>Plantaginaceae</taxon>
        <taxon>Cheloneae</taxon>
        <taxon>Penstemon</taxon>
    </lineage>
</organism>
<comment type="caution">
    <text evidence="3">The sequence shown here is derived from an EMBL/GenBank/DDBJ whole genome shotgun (WGS) entry which is preliminary data.</text>
</comment>
<dbReference type="AlphaFoldDB" id="A0ABD3TPR4"/>
<feature type="domain" description="X8" evidence="2">
    <location>
        <begin position="6"/>
        <end position="66"/>
    </location>
</feature>
<dbReference type="Pfam" id="PF07983">
    <property type="entry name" value="X8"/>
    <property type="match status" value="1"/>
</dbReference>
<gene>
    <name evidence="3" type="ORF">ACJIZ3_023685</name>
</gene>
<dbReference type="Proteomes" id="UP001634393">
    <property type="component" value="Unassembled WGS sequence"/>
</dbReference>
<keyword evidence="1" id="KW-0732">Signal</keyword>
<evidence type="ECO:0000313" key="3">
    <source>
        <dbReference type="EMBL" id="KAL3839094.1"/>
    </source>
</evidence>
<proteinExistence type="predicted"/>
<sequence>MQGFLDDVCKTLDCSAINPGGSCYEPNILRSHTSFVLNLNYRKTNLCPQDIGTYAATDPSYGNCIYP</sequence>
<dbReference type="InterPro" id="IPR012946">
    <property type="entry name" value="X8"/>
</dbReference>
<accession>A0ABD3TPR4</accession>
<dbReference type="PANTHER" id="PTHR31044">
    <property type="entry name" value="BETA-1,3 GLUCANASE"/>
    <property type="match status" value="1"/>
</dbReference>
<name>A0ABD3TPR4_9LAMI</name>
<reference evidence="3 4" key="1">
    <citation type="submission" date="2024-12" db="EMBL/GenBank/DDBJ databases">
        <title>The unique morphological basis and parallel evolutionary history of personate flowers in Penstemon.</title>
        <authorList>
            <person name="Depatie T.H."/>
            <person name="Wessinger C.A."/>
        </authorList>
    </citation>
    <scope>NUCLEOTIDE SEQUENCE [LARGE SCALE GENOMIC DNA]</scope>
    <source>
        <strain evidence="3">WTNN_2</strain>
        <tissue evidence="3">Leaf</tissue>
    </source>
</reference>
<keyword evidence="4" id="KW-1185">Reference proteome</keyword>
<dbReference type="PANTHER" id="PTHR31044:SF147">
    <property type="entry name" value="CARBOHYDRATE-BINDING X8 DOMAIN PROTEIN"/>
    <property type="match status" value="1"/>
</dbReference>
<dbReference type="GO" id="GO:0009506">
    <property type="term" value="C:plasmodesma"/>
    <property type="evidence" value="ECO:0007669"/>
    <property type="project" value="UniProtKB-ARBA"/>
</dbReference>
<dbReference type="InterPro" id="IPR044788">
    <property type="entry name" value="X8_dom_prot"/>
</dbReference>